<accession>A0A1Y5RRN7</accession>
<dbReference type="InterPro" id="IPR019734">
    <property type="entry name" value="TPR_rpt"/>
</dbReference>
<dbReference type="SUPFAM" id="SSF48452">
    <property type="entry name" value="TPR-like"/>
    <property type="match status" value="1"/>
</dbReference>
<evidence type="ECO:0000313" key="4">
    <source>
        <dbReference type="EMBL" id="SLN21110.1"/>
    </source>
</evidence>
<dbReference type="OrthoDB" id="422579at2"/>
<dbReference type="Pfam" id="PF13432">
    <property type="entry name" value="TPR_16"/>
    <property type="match status" value="2"/>
</dbReference>
<sequence>MRRVPKKYPKNTSVRKRLDALVQQQEIPQQNHAKLIHAFAQGRYADLHAQLLQLIESFPQAYSLWLLLGNTLLKLKGYPKAELAFGQARKLDPSASARLTGLGDAQRWQGHDEAALGLYDEALEQNPRDLTALKNCGNLLADFGRFAAAIGYFERARVLAPAGRPVPGHICGQCPHDGQ</sequence>
<dbReference type="Proteomes" id="UP000193077">
    <property type="component" value="Unassembled WGS sequence"/>
</dbReference>
<name>A0A1Y5RRN7_9RHOB</name>
<proteinExistence type="predicted"/>
<keyword evidence="1" id="KW-0677">Repeat</keyword>
<dbReference type="PANTHER" id="PTHR44943">
    <property type="entry name" value="CELLULOSE SYNTHASE OPERON PROTEIN C"/>
    <property type="match status" value="1"/>
</dbReference>
<dbReference type="PROSITE" id="PS50005">
    <property type="entry name" value="TPR"/>
    <property type="match status" value="2"/>
</dbReference>
<dbReference type="InterPro" id="IPR011990">
    <property type="entry name" value="TPR-like_helical_dom_sf"/>
</dbReference>
<keyword evidence="5" id="KW-1185">Reference proteome</keyword>
<keyword evidence="2 3" id="KW-0802">TPR repeat</keyword>
<evidence type="ECO:0000256" key="3">
    <source>
        <dbReference type="PROSITE-ProRule" id="PRU00339"/>
    </source>
</evidence>
<dbReference type="SMART" id="SM00028">
    <property type="entry name" value="TPR"/>
    <property type="match status" value="3"/>
</dbReference>
<dbReference type="InterPro" id="IPR051685">
    <property type="entry name" value="Ycf3/AcsC/BcsC/TPR_MFPF"/>
</dbReference>
<evidence type="ECO:0000256" key="1">
    <source>
        <dbReference type="ARBA" id="ARBA00022737"/>
    </source>
</evidence>
<feature type="repeat" description="TPR" evidence="3">
    <location>
        <begin position="62"/>
        <end position="95"/>
    </location>
</feature>
<evidence type="ECO:0000256" key="2">
    <source>
        <dbReference type="ARBA" id="ARBA00022803"/>
    </source>
</evidence>
<dbReference type="AlphaFoldDB" id="A0A1Y5RRN7"/>
<evidence type="ECO:0000313" key="5">
    <source>
        <dbReference type="Proteomes" id="UP000193077"/>
    </source>
</evidence>
<dbReference type="Gene3D" id="1.25.40.10">
    <property type="entry name" value="Tetratricopeptide repeat domain"/>
    <property type="match status" value="1"/>
</dbReference>
<dbReference type="PANTHER" id="PTHR44943:SF8">
    <property type="entry name" value="TPR REPEAT-CONTAINING PROTEIN MJ0263"/>
    <property type="match status" value="1"/>
</dbReference>
<dbReference type="EMBL" id="FWFO01000001">
    <property type="protein sequence ID" value="SLN21110.1"/>
    <property type="molecule type" value="Genomic_DNA"/>
</dbReference>
<protein>
    <submittedName>
        <fullName evidence="4">Cellulose synthase subunit BcsC</fullName>
    </submittedName>
</protein>
<organism evidence="4 5">
    <name type="scientific">Falsiruegeria litorea R37</name>
    <dbReference type="NCBI Taxonomy" id="1200284"/>
    <lineage>
        <taxon>Bacteria</taxon>
        <taxon>Pseudomonadati</taxon>
        <taxon>Pseudomonadota</taxon>
        <taxon>Alphaproteobacteria</taxon>
        <taxon>Rhodobacterales</taxon>
        <taxon>Roseobacteraceae</taxon>
        <taxon>Falsiruegeria</taxon>
    </lineage>
</organism>
<feature type="repeat" description="TPR" evidence="3">
    <location>
        <begin position="96"/>
        <end position="129"/>
    </location>
</feature>
<gene>
    <name evidence="4" type="ORF">TRL7639_00550</name>
</gene>
<reference evidence="4 5" key="1">
    <citation type="submission" date="2017-03" db="EMBL/GenBank/DDBJ databases">
        <authorList>
            <person name="Afonso C.L."/>
            <person name="Miller P.J."/>
            <person name="Scott M.A."/>
            <person name="Spackman E."/>
            <person name="Goraichik I."/>
            <person name="Dimitrov K.M."/>
            <person name="Suarez D.L."/>
            <person name="Swayne D.E."/>
        </authorList>
    </citation>
    <scope>NUCLEOTIDE SEQUENCE [LARGE SCALE GENOMIC DNA]</scope>
    <source>
        <strain evidence="4 5">CECT 7639</strain>
    </source>
</reference>